<accession>A0ABU4TPU7</accession>
<proteinExistence type="predicted"/>
<reference evidence="2 3" key="1">
    <citation type="submission" date="2023-11" db="EMBL/GenBank/DDBJ databases">
        <title>Lentzea sokolovensis, sp. nov., Lentzea kristufkii, sp. nov., and Lentzea miocenensis, sp. nov., rare actinobacteria from Sokolov Coal Basin, Miocene lacustrine sediment, Czech Republic.</title>
        <authorList>
            <person name="Lara A."/>
            <person name="Kotroba L."/>
            <person name="Nouioui I."/>
            <person name="Neumann-Schaal M."/>
            <person name="Mast Y."/>
            <person name="Chronakova A."/>
        </authorList>
    </citation>
    <scope>NUCLEOTIDE SEQUENCE [LARGE SCALE GENOMIC DNA]</scope>
    <source>
        <strain evidence="2 3">BCCO 10_0798</strain>
    </source>
</reference>
<sequence>MKFEQLARPLNDAMSGRFVLVNYLPTAAGAVCVLVLVWAGAPGPRLDFGAAWRTAGKVGVGEVFVLVLAVTLLSLLVQPLQLALVRLLEGAWPRFTAGPFRWWQRKRRARLARSAEVSSEEPAEVQRAGQSADLLRRRFPHAEHLVRPTALGNVLTAMEDQAGRPYGLDAVVVWPRLYPVLGEQVRAVVADRRDSMDLAARLSVTLGLTAVVSTALLHRTGWWLLLPLGLLVAARLAYRGCVQAAQAYGEAVEVAFDLHRFDLYQALHLPLPADIEAEKQDNRRLSAFWRQGRPVRFEYRHEAPEDQGPE</sequence>
<feature type="transmembrane region" description="Helical" evidence="1">
    <location>
        <begin position="198"/>
        <end position="216"/>
    </location>
</feature>
<feature type="transmembrane region" description="Helical" evidence="1">
    <location>
        <begin position="20"/>
        <end position="39"/>
    </location>
</feature>
<feature type="transmembrane region" description="Helical" evidence="1">
    <location>
        <begin position="222"/>
        <end position="238"/>
    </location>
</feature>
<comment type="caution">
    <text evidence="2">The sequence shown here is derived from an EMBL/GenBank/DDBJ whole genome shotgun (WGS) entry which is preliminary data.</text>
</comment>
<organism evidence="2 3">
    <name type="scientific">Lentzea kristufekii</name>
    <dbReference type="NCBI Taxonomy" id="3095430"/>
    <lineage>
        <taxon>Bacteria</taxon>
        <taxon>Bacillati</taxon>
        <taxon>Actinomycetota</taxon>
        <taxon>Actinomycetes</taxon>
        <taxon>Pseudonocardiales</taxon>
        <taxon>Pseudonocardiaceae</taxon>
        <taxon>Lentzea</taxon>
    </lineage>
</organism>
<reference evidence="2 3" key="2">
    <citation type="submission" date="2023-11" db="EMBL/GenBank/DDBJ databases">
        <authorList>
            <person name="Lara A.C."/>
            <person name="Chronakova A."/>
        </authorList>
    </citation>
    <scope>NUCLEOTIDE SEQUENCE [LARGE SCALE GENOMIC DNA]</scope>
    <source>
        <strain evidence="2 3">BCCO 10_0798</strain>
    </source>
</reference>
<keyword evidence="1" id="KW-1133">Transmembrane helix</keyword>
<dbReference type="Proteomes" id="UP001271792">
    <property type="component" value="Unassembled WGS sequence"/>
</dbReference>
<dbReference type="EMBL" id="JAXAVV010000004">
    <property type="protein sequence ID" value="MDX8049962.1"/>
    <property type="molecule type" value="Genomic_DNA"/>
</dbReference>
<protein>
    <submittedName>
        <fullName evidence="2">Uncharacterized protein</fullName>
    </submittedName>
</protein>
<gene>
    <name evidence="2" type="ORF">SK571_11270</name>
</gene>
<keyword evidence="1" id="KW-0812">Transmembrane</keyword>
<dbReference type="RefSeq" id="WP_319983977.1">
    <property type="nucleotide sequence ID" value="NZ_JAXAVV010000004.1"/>
</dbReference>
<name>A0ABU4TPU7_9PSEU</name>
<feature type="transmembrane region" description="Helical" evidence="1">
    <location>
        <begin position="59"/>
        <end position="77"/>
    </location>
</feature>
<keyword evidence="3" id="KW-1185">Reference proteome</keyword>
<keyword evidence="1" id="KW-0472">Membrane</keyword>
<evidence type="ECO:0000313" key="3">
    <source>
        <dbReference type="Proteomes" id="UP001271792"/>
    </source>
</evidence>
<evidence type="ECO:0000256" key="1">
    <source>
        <dbReference type="SAM" id="Phobius"/>
    </source>
</evidence>
<evidence type="ECO:0000313" key="2">
    <source>
        <dbReference type="EMBL" id="MDX8049962.1"/>
    </source>
</evidence>